<dbReference type="PANTHER" id="PTHR36115">
    <property type="entry name" value="PROLINE-RICH ANTIGEN HOMOLOG-RELATED"/>
    <property type="match status" value="1"/>
</dbReference>
<dbReference type="RefSeq" id="WP_098484010.1">
    <property type="nucleotide sequence ID" value="NZ_PDJI01000004.1"/>
</dbReference>
<feature type="region of interest" description="Disordered" evidence="6">
    <location>
        <begin position="1"/>
        <end position="125"/>
    </location>
</feature>
<evidence type="ECO:0000256" key="3">
    <source>
        <dbReference type="ARBA" id="ARBA00022692"/>
    </source>
</evidence>
<comment type="subcellular location">
    <subcellularLocation>
        <location evidence="1">Cell membrane</location>
        <topology evidence="1">Multi-pass membrane protein</topology>
    </subcellularLocation>
</comment>
<evidence type="ECO:0000313" key="9">
    <source>
        <dbReference type="EMBL" id="PFG40017.1"/>
    </source>
</evidence>
<dbReference type="OrthoDB" id="9793824at2"/>
<sequence>MSNDHNPYAPADEQGHGQPASQGYDQNYGQPAQDFGQSAPSYGDQSQAHGRPVRAYGQTGRPGYGDYGVPAAPQYGQQQFGQGQYGEGQYGEGQYGQPQVGQQPYGQQQFGHPQSGQQPYGQQQFGQSQYGQQSYGYAPGYGGPGVRHDFASWFQRVGASLIDSLVTVVPSLICYMIAMVTGEPAVDAWGEPTIEPTGFGVLMIFLGLALQFGLWLWNRVLRQGRTGQSLGKSALGIRLVKEETGQPTGAGLAVGREFAHILDGFFYLGYLWPLWDEKKQTFADKICGTLVVRA</sequence>
<evidence type="ECO:0000256" key="7">
    <source>
        <dbReference type="SAM" id="Phobius"/>
    </source>
</evidence>
<evidence type="ECO:0000256" key="2">
    <source>
        <dbReference type="ARBA" id="ARBA00022475"/>
    </source>
</evidence>
<keyword evidence="2" id="KW-1003">Cell membrane</keyword>
<keyword evidence="4 7" id="KW-1133">Transmembrane helix</keyword>
<evidence type="ECO:0000256" key="5">
    <source>
        <dbReference type="ARBA" id="ARBA00023136"/>
    </source>
</evidence>
<dbReference type="AlphaFoldDB" id="A0A2A9ELQ6"/>
<accession>A0A2A9ELQ6</accession>
<feature type="transmembrane region" description="Helical" evidence="7">
    <location>
        <begin position="157"/>
        <end position="178"/>
    </location>
</feature>
<dbReference type="InterPro" id="IPR051791">
    <property type="entry name" value="Pra-immunoreactive"/>
</dbReference>
<dbReference type="Pfam" id="PF06271">
    <property type="entry name" value="RDD"/>
    <property type="match status" value="1"/>
</dbReference>
<reference evidence="9 10" key="1">
    <citation type="submission" date="2017-10" db="EMBL/GenBank/DDBJ databases">
        <title>Sequencing the genomes of 1000 actinobacteria strains.</title>
        <authorList>
            <person name="Klenk H.-P."/>
        </authorList>
    </citation>
    <scope>NUCLEOTIDE SEQUENCE [LARGE SCALE GENOMIC DNA]</scope>
    <source>
        <strain evidence="9 10">DSM 21838</strain>
    </source>
</reference>
<keyword evidence="5 7" id="KW-0472">Membrane</keyword>
<name>A0A2A9ELQ6_9MICO</name>
<feature type="transmembrane region" description="Helical" evidence="7">
    <location>
        <begin position="198"/>
        <end position="217"/>
    </location>
</feature>
<keyword evidence="3 7" id="KW-0812">Transmembrane</keyword>
<comment type="caution">
    <text evidence="9">The sequence shown here is derived from an EMBL/GenBank/DDBJ whole genome shotgun (WGS) entry which is preliminary data.</text>
</comment>
<evidence type="ECO:0000256" key="4">
    <source>
        <dbReference type="ARBA" id="ARBA00022989"/>
    </source>
</evidence>
<dbReference type="InterPro" id="IPR010432">
    <property type="entry name" value="RDD"/>
</dbReference>
<feature type="compositionally biased region" description="Gly residues" evidence="6">
    <location>
        <begin position="83"/>
        <end position="94"/>
    </location>
</feature>
<organism evidence="9 10">
    <name type="scientific">Georgenia soli</name>
    <dbReference type="NCBI Taxonomy" id="638953"/>
    <lineage>
        <taxon>Bacteria</taxon>
        <taxon>Bacillati</taxon>
        <taxon>Actinomycetota</taxon>
        <taxon>Actinomycetes</taxon>
        <taxon>Micrococcales</taxon>
        <taxon>Bogoriellaceae</taxon>
        <taxon>Georgenia</taxon>
    </lineage>
</organism>
<protein>
    <submittedName>
        <fullName evidence="9">Putative RDD family membrane protein YckC</fullName>
    </submittedName>
</protein>
<dbReference type="GO" id="GO:0005886">
    <property type="term" value="C:plasma membrane"/>
    <property type="evidence" value="ECO:0007669"/>
    <property type="project" value="UniProtKB-SubCell"/>
</dbReference>
<gene>
    <name evidence="9" type="ORF">ATJ97_2537</name>
</gene>
<keyword evidence="10" id="KW-1185">Reference proteome</keyword>
<dbReference type="Proteomes" id="UP000222106">
    <property type="component" value="Unassembled WGS sequence"/>
</dbReference>
<feature type="compositionally biased region" description="Low complexity" evidence="6">
    <location>
        <begin position="95"/>
        <end position="125"/>
    </location>
</feature>
<evidence type="ECO:0000313" key="10">
    <source>
        <dbReference type="Proteomes" id="UP000222106"/>
    </source>
</evidence>
<evidence type="ECO:0000259" key="8">
    <source>
        <dbReference type="Pfam" id="PF06271"/>
    </source>
</evidence>
<dbReference type="EMBL" id="PDJI01000004">
    <property type="protein sequence ID" value="PFG40017.1"/>
    <property type="molecule type" value="Genomic_DNA"/>
</dbReference>
<feature type="domain" description="RDD" evidence="8">
    <location>
        <begin position="151"/>
        <end position="288"/>
    </location>
</feature>
<evidence type="ECO:0000256" key="6">
    <source>
        <dbReference type="SAM" id="MobiDB-lite"/>
    </source>
</evidence>
<proteinExistence type="predicted"/>
<evidence type="ECO:0000256" key="1">
    <source>
        <dbReference type="ARBA" id="ARBA00004651"/>
    </source>
</evidence>
<feature type="compositionally biased region" description="Polar residues" evidence="6">
    <location>
        <begin position="19"/>
        <end position="48"/>
    </location>
</feature>
<dbReference type="PANTHER" id="PTHR36115:SF6">
    <property type="entry name" value="PROLINE-RICH ANTIGEN HOMOLOG"/>
    <property type="match status" value="1"/>
</dbReference>